<accession>A0ABQ6A036</accession>
<proteinExistence type="predicted"/>
<comment type="caution">
    <text evidence="2">The sequence shown here is derived from an EMBL/GenBank/DDBJ whole genome shotgun (WGS) entry which is preliminary data.</text>
</comment>
<organism evidence="2 3">
    <name type="scientific">Marinospirillum insulare</name>
    <dbReference type="NCBI Taxonomy" id="217169"/>
    <lineage>
        <taxon>Bacteria</taxon>
        <taxon>Pseudomonadati</taxon>
        <taxon>Pseudomonadota</taxon>
        <taxon>Gammaproteobacteria</taxon>
        <taxon>Oceanospirillales</taxon>
        <taxon>Oceanospirillaceae</taxon>
        <taxon>Marinospirillum</taxon>
    </lineage>
</organism>
<evidence type="ECO:0000313" key="3">
    <source>
        <dbReference type="Proteomes" id="UP001156682"/>
    </source>
</evidence>
<dbReference type="InterPro" id="IPR009061">
    <property type="entry name" value="DNA-bd_dom_put_sf"/>
</dbReference>
<dbReference type="RefSeq" id="WP_051610539.1">
    <property type="nucleotide sequence ID" value="NZ_BSOR01000022.1"/>
</dbReference>
<dbReference type="Gene3D" id="1.10.238.160">
    <property type="match status" value="1"/>
</dbReference>
<name>A0ABQ6A036_9GAMM</name>
<dbReference type="SUPFAM" id="SSF46955">
    <property type="entry name" value="Putative DNA-binding domain"/>
    <property type="match status" value="1"/>
</dbReference>
<protein>
    <recommendedName>
        <fullName evidence="1">Helix-turn-helix domain-containing protein</fullName>
    </recommendedName>
</protein>
<keyword evidence="3" id="KW-1185">Reference proteome</keyword>
<dbReference type="InterPro" id="IPR041657">
    <property type="entry name" value="HTH_17"/>
</dbReference>
<dbReference type="Proteomes" id="UP001156682">
    <property type="component" value="Unassembled WGS sequence"/>
</dbReference>
<reference evidence="3" key="1">
    <citation type="journal article" date="2019" name="Int. J. Syst. Evol. Microbiol.">
        <title>The Global Catalogue of Microorganisms (GCM) 10K type strain sequencing project: providing services to taxonomists for standard genome sequencing and annotation.</title>
        <authorList>
            <consortium name="The Broad Institute Genomics Platform"/>
            <consortium name="The Broad Institute Genome Sequencing Center for Infectious Disease"/>
            <person name="Wu L."/>
            <person name="Ma J."/>
        </authorList>
    </citation>
    <scope>NUCLEOTIDE SEQUENCE [LARGE SCALE GENOMIC DNA]</scope>
    <source>
        <strain evidence="3">NBRC 100033</strain>
    </source>
</reference>
<evidence type="ECO:0000259" key="1">
    <source>
        <dbReference type="Pfam" id="PF12728"/>
    </source>
</evidence>
<gene>
    <name evidence="2" type="ORF">GCM10007878_13750</name>
</gene>
<dbReference type="EMBL" id="BSOR01000022">
    <property type="protein sequence ID" value="GLR63937.1"/>
    <property type="molecule type" value="Genomic_DNA"/>
</dbReference>
<evidence type="ECO:0000313" key="2">
    <source>
        <dbReference type="EMBL" id="GLR63937.1"/>
    </source>
</evidence>
<dbReference type="Pfam" id="PF12728">
    <property type="entry name" value="HTH_17"/>
    <property type="match status" value="1"/>
</dbReference>
<sequence length="69" mass="7771">MLDNRVEVEERLLTVKEVAALLGVGVSTVWYLSKNKRIPKPVKLSEQVTRWKSSEVSSFLNDPEGWVGA</sequence>
<feature type="domain" description="Helix-turn-helix" evidence="1">
    <location>
        <begin position="12"/>
        <end position="61"/>
    </location>
</feature>